<feature type="domain" description="GFO/IDH/MocA-like oxidoreductase" evidence="2">
    <location>
        <begin position="134"/>
        <end position="257"/>
    </location>
</feature>
<sequence length="343" mass="37234">MTRAAIVGCGDVSVVHVEALEALSEPLGIELVAVADTDPAAAQKLAERAGVPAYASLTELLERARPDVVHITTPHDRHIDLALEALAAGVHVVLEKPLANEIAEAERLIEWLDAHPGHPKIAVCYQNRYNASAQALRGLLDSGELGDVHGAYASVVWTRTPGYYTDKPWRGQQVRSGGGLLMNQAIHTLDLIQWFLGEVTAVQGRVSTDKYGDVVDVEDTAHAYLTHGTGPTTTFYGTLTAPRHRPVELELECENARVILCDGLQVLWPDGRVDTYPERTAASGGRSYWGVSHELLIRDFYERLGEPEPFWISPREAMASLSIAKSIYDSSALAMAPGRGTTA</sequence>
<feature type="domain" description="Gfo/Idh/MocA-like oxidoreductase N-terminal" evidence="1">
    <location>
        <begin position="3"/>
        <end position="113"/>
    </location>
</feature>
<evidence type="ECO:0000259" key="1">
    <source>
        <dbReference type="Pfam" id="PF01408"/>
    </source>
</evidence>
<comment type="caution">
    <text evidence="3">The sequence shown here is derived from an EMBL/GenBank/DDBJ whole genome shotgun (WGS) entry which is preliminary data.</text>
</comment>
<protein>
    <submittedName>
        <fullName evidence="3">Dehydrogenase</fullName>
    </submittedName>
</protein>
<dbReference type="InterPro" id="IPR036291">
    <property type="entry name" value="NAD(P)-bd_dom_sf"/>
</dbReference>
<dbReference type="EMBL" id="JAVDXZ010000001">
    <property type="protein sequence ID" value="MDR7328363.1"/>
    <property type="molecule type" value="Genomic_DNA"/>
</dbReference>
<gene>
    <name evidence="3" type="ORF">J2S39_000039</name>
</gene>
<dbReference type="Gene3D" id="3.40.50.720">
    <property type="entry name" value="NAD(P)-binding Rossmann-like Domain"/>
    <property type="match status" value="1"/>
</dbReference>
<dbReference type="RefSeq" id="WP_290197103.1">
    <property type="nucleotide sequence ID" value="NZ_CP047654.1"/>
</dbReference>
<dbReference type="InterPro" id="IPR000683">
    <property type="entry name" value="Gfo/Idh/MocA-like_OxRdtase_N"/>
</dbReference>
<dbReference type="PANTHER" id="PTHR43249:SF1">
    <property type="entry name" value="D-GLUCOSIDE 3-DEHYDROGENASE"/>
    <property type="match status" value="1"/>
</dbReference>
<keyword evidence="4" id="KW-1185">Reference proteome</keyword>
<reference evidence="3" key="1">
    <citation type="submission" date="2023-07" db="EMBL/GenBank/DDBJ databases">
        <title>Sequencing the genomes of 1000 actinobacteria strains.</title>
        <authorList>
            <person name="Klenk H.-P."/>
        </authorList>
    </citation>
    <scope>NUCLEOTIDE SEQUENCE</scope>
    <source>
        <strain evidence="3">DSM 107476</strain>
    </source>
</reference>
<evidence type="ECO:0000259" key="2">
    <source>
        <dbReference type="Pfam" id="PF22725"/>
    </source>
</evidence>
<evidence type="ECO:0000313" key="3">
    <source>
        <dbReference type="EMBL" id="MDR7328363.1"/>
    </source>
</evidence>
<dbReference type="Proteomes" id="UP001180840">
    <property type="component" value="Unassembled WGS sequence"/>
</dbReference>
<accession>A0ABU1ZVH5</accession>
<dbReference type="PANTHER" id="PTHR43249">
    <property type="entry name" value="UDP-N-ACETYL-2-AMINO-2-DEOXY-D-GLUCURONATE OXIDASE"/>
    <property type="match status" value="1"/>
</dbReference>
<dbReference type="Pfam" id="PF22725">
    <property type="entry name" value="GFO_IDH_MocA_C3"/>
    <property type="match status" value="1"/>
</dbReference>
<dbReference type="Gene3D" id="3.30.360.10">
    <property type="entry name" value="Dihydrodipicolinate Reductase, domain 2"/>
    <property type="match status" value="1"/>
</dbReference>
<dbReference type="Pfam" id="PF01408">
    <property type="entry name" value="GFO_IDH_MocA"/>
    <property type="match status" value="1"/>
</dbReference>
<evidence type="ECO:0000313" key="4">
    <source>
        <dbReference type="Proteomes" id="UP001180840"/>
    </source>
</evidence>
<proteinExistence type="predicted"/>
<organism evidence="3 4">
    <name type="scientific">Corynebacterium guangdongense</name>
    <dbReference type="NCBI Taxonomy" id="1783348"/>
    <lineage>
        <taxon>Bacteria</taxon>
        <taxon>Bacillati</taxon>
        <taxon>Actinomycetota</taxon>
        <taxon>Actinomycetes</taxon>
        <taxon>Mycobacteriales</taxon>
        <taxon>Corynebacteriaceae</taxon>
        <taxon>Corynebacterium</taxon>
    </lineage>
</organism>
<dbReference type="InterPro" id="IPR052515">
    <property type="entry name" value="Gfo/Idh/MocA_Oxidoreductase"/>
</dbReference>
<dbReference type="InterPro" id="IPR055170">
    <property type="entry name" value="GFO_IDH_MocA-like_dom"/>
</dbReference>
<dbReference type="SUPFAM" id="SSF51735">
    <property type="entry name" value="NAD(P)-binding Rossmann-fold domains"/>
    <property type="match status" value="1"/>
</dbReference>
<name>A0ABU1ZVH5_9CORY</name>
<dbReference type="SUPFAM" id="SSF55347">
    <property type="entry name" value="Glyceraldehyde-3-phosphate dehydrogenase-like, C-terminal domain"/>
    <property type="match status" value="1"/>
</dbReference>